<dbReference type="InterPro" id="IPR032675">
    <property type="entry name" value="LRR_dom_sf"/>
</dbReference>
<feature type="region of interest" description="Disordered" evidence="1">
    <location>
        <begin position="203"/>
        <end position="238"/>
    </location>
</feature>
<evidence type="ECO:0000256" key="1">
    <source>
        <dbReference type="SAM" id="MobiDB-lite"/>
    </source>
</evidence>
<proteinExistence type="predicted"/>
<dbReference type="OrthoDB" id="2338788at2759"/>
<dbReference type="Gene3D" id="3.80.10.10">
    <property type="entry name" value="Ribonuclease Inhibitor"/>
    <property type="match status" value="1"/>
</dbReference>
<feature type="compositionally biased region" description="Low complexity" evidence="1">
    <location>
        <begin position="145"/>
        <end position="155"/>
    </location>
</feature>
<dbReference type="SUPFAM" id="SSF52047">
    <property type="entry name" value="RNI-like"/>
    <property type="match status" value="1"/>
</dbReference>
<dbReference type="Proteomes" id="UP000823405">
    <property type="component" value="Unassembled WGS sequence"/>
</dbReference>
<feature type="compositionally biased region" description="Polar residues" evidence="1">
    <location>
        <begin position="180"/>
        <end position="191"/>
    </location>
</feature>
<comment type="caution">
    <text evidence="2">The sequence shown here is derived from an EMBL/GenBank/DDBJ whole genome shotgun (WGS) entry which is preliminary data.</text>
</comment>
<organism evidence="2 3">
    <name type="scientific">Linnemannia gamsii</name>
    <dbReference type="NCBI Taxonomy" id="64522"/>
    <lineage>
        <taxon>Eukaryota</taxon>
        <taxon>Fungi</taxon>
        <taxon>Fungi incertae sedis</taxon>
        <taxon>Mucoromycota</taxon>
        <taxon>Mortierellomycotina</taxon>
        <taxon>Mortierellomycetes</taxon>
        <taxon>Mortierellales</taxon>
        <taxon>Mortierellaceae</taxon>
        <taxon>Linnemannia</taxon>
    </lineage>
</organism>
<reference evidence="2" key="1">
    <citation type="journal article" date="2020" name="Fungal Divers.">
        <title>Resolving the Mortierellaceae phylogeny through synthesis of multi-gene phylogenetics and phylogenomics.</title>
        <authorList>
            <person name="Vandepol N."/>
            <person name="Liber J."/>
            <person name="Desiro A."/>
            <person name="Na H."/>
            <person name="Kennedy M."/>
            <person name="Barry K."/>
            <person name="Grigoriev I.V."/>
            <person name="Miller A.N."/>
            <person name="O'Donnell K."/>
            <person name="Stajich J.E."/>
            <person name="Bonito G."/>
        </authorList>
    </citation>
    <scope>NUCLEOTIDE SEQUENCE</scope>
    <source>
        <strain evidence="2">NVP60</strain>
    </source>
</reference>
<accession>A0A9P6R7Z2</accession>
<dbReference type="EMBL" id="JAAAIN010000446">
    <property type="protein sequence ID" value="KAG0314399.1"/>
    <property type="molecule type" value="Genomic_DNA"/>
</dbReference>
<evidence type="ECO:0000313" key="2">
    <source>
        <dbReference type="EMBL" id="KAG0314399.1"/>
    </source>
</evidence>
<evidence type="ECO:0000313" key="3">
    <source>
        <dbReference type="Proteomes" id="UP000823405"/>
    </source>
</evidence>
<gene>
    <name evidence="2" type="ORF">BGZ97_009336</name>
</gene>
<feature type="region of interest" description="Disordered" evidence="1">
    <location>
        <begin position="145"/>
        <end position="191"/>
    </location>
</feature>
<feature type="compositionally biased region" description="Polar residues" evidence="1">
    <location>
        <begin position="203"/>
        <end position="214"/>
    </location>
</feature>
<keyword evidence="3" id="KW-1185">Reference proteome</keyword>
<protein>
    <submittedName>
        <fullName evidence="2">Uncharacterized protein</fullName>
    </submittedName>
</protein>
<name>A0A9P6R7Z2_9FUNG</name>
<dbReference type="AlphaFoldDB" id="A0A9P6R7Z2"/>
<sequence>MLLSDNPAIVGTPHAATTRAIATIAANAEESNTMTTIKPVLSPQPLPQPLTDAAAVVLPQQPETPLTGTVVSVHSANRVFQIPELADNIAVYLRPIYISQLRLVSRALYIAYRPHLRLHLHRGSTESWTSFPTLQDPAVVADTATIATDDTTPTASKSDDKEACDDEGEVKQRTPDSDTVETTTPDAISTTGAVTETVVSLAIQDSSPRPSQQQETDEVEKVEALKPAPKKAGNGYGYEDGLTYGNLVETLTTDSLDNLERLIPIMRQCPNIHTLSVTRWNKELNVFEDLLHNSPRLKSLSVAFYTTVDLTEFLGTLTGTSTTKADSDTAQGRQRGPGCETLHSLDIKHRVPDINPIEWKALKAALDVLPSLRHLSLTGVEFTGSVDNNGEGGAMGAGGAPQGPAALLNGGFSSLTPWHTIAIGTSTFSPSPLSPQQPRHQQGIFPKIQSLSLSICDCPALTMHEINRVFPGLTSLELNRCRSNWFQVFEPDPSMPVSPHIAPATASVTSFVSPASNAVSVSIASGISSGHVSHTTSSTHTHAHPPAPVLPRVPFPELRHLKLTARQGYEILLFNLDLVAHRPYLTSIEIYDMSLKIETLSSLVSICKSEGRFLRRWAHSVSGAYMSLDEIQTYLSWDEIQTNEVPSLSKVQHLYVQKPQVVSFGSTLTSLHIGDEGNFRGTFAMRPNVIKTWNEILQKLPYLRVLKIDQLLKGYCLFQHLGRQPIASADTACCRSKACSVFEGQDRDVTTLTSMPEEQGCTKEGELQVGSSETSEGAWSIHVSSPSSTIDHQCRILPNAILQPANTTTTTSTSSDAASVIITEPTGAPQAGPSWTTAPTPTSTAISATTITVSATATPKLETPFLEEIHVAFEWDLDVSTADLDRELIQRFRLLEKLYLTSTKKPDGFAAFTKQTRPGLAIVHRRHENL</sequence>